<proteinExistence type="predicted"/>
<dbReference type="EMBL" id="QLII01000001">
    <property type="protein sequence ID" value="RAI76840.1"/>
    <property type="molecule type" value="Genomic_DNA"/>
</dbReference>
<organism evidence="1 2">
    <name type="scientific">Spirosoma telluris</name>
    <dbReference type="NCBI Taxonomy" id="2183553"/>
    <lineage>
        <taxon>Bacteria</taxon>
        <taxon>Pseudomonadati</taxon>
        <taxon>Bacteroidota</taxon>
        <taxon>Cytophagia</taxon>
        <taxon>Cytophagales</taxon>
        <taxon>Cytophagaceae</taxon>
        <taxon>Spirosoma</taxon>
    </lineage>
</organism>
<evidence type="ECO:0000313" key="1">
    <source>
        <dbReference type="EMBL" id="RAI76840.1"/>
    </source>
</evidence>
<evidence type="ECO:0008006" key="3">
    <source>
        <dbReference type="Google" id="ProtNLM"/>
    </source>
</evidence>
<comment type="caution">
    <text evidence="1">The sequence shown here is derived from an EMBL/GenBank/DDBJ whole genome shotgun (WGS) entry which is preliminary data.</text>
</comment>
<dbReference type="RefSeq" id="WP_111346884.1">
    <property type="nucleotide sequence ID" value="NZ_QLII01000001.1"/>
</dbReference>
<protein>
    <recommendedName>
        <fullName evidence="3">PIN domain-containing protein</fullName>
    </recommendedName>
</protein>
<evidence type="ECO:0000313" key="2">
    <source>
        <dbReference type="Proteomes" id="UP000249016"/>
    </source>
</evidence>
<dbReference type="AlphaFoldDB" id="A0A327NNC8"/>
<gene>
    <name evidence="1" type="ORF">HMF3257_26535</name>
</gene>
<dbReference type="OrthoDB" id="839053at2"/>
<dbReference type="Proteomes" id="UP000249016">
    <property type="component" value="Unassembled WGS sequence"/>
</dbReference>
<sequence>MPYQIFNIKGYSPEEYPFYFFDANVWIAKLKSSNNLHLDTFDADYLNLFDAIITLQNHPPAIRKKIKGHIPKIVMTSMLLSEIINTYMRKISMRNFYPTGPIDPNAFKNFRKQLAYKKDLLNLISDIQAFDDYVYQVDDDFGNVYKTDILSSLSRKAMDHDFNDYYYYHLFKNKGIAIVTRDSDFTFEDQIIVTGHPDLLKLSR</sequence>
<reference evidence="1 2" key="1">
    <citation type="submission" date="2018-06" db="EMBL/GenBank/DDBJ databases">
        <title>Spirosoma sp. HMF3257 Genome sequencing and assembly.</title>
        <authorList>
            <person name="Kang H."/>
            <person name="Cha I."/>
            <person name="Kim H."/>
            <person name="Kang J."/>
            <person name="Joh K."/>
        </authorList>
    </citation>
    <scope>NUCLEOTIDE SEQUENCE [LARGE SCALE GENOMIC DNA]</scope>
    <source>
        <strain evidence="1 2">HMF3257</strain>
    </source>
</reference>
<name>A0A327NNC8_9BACT</name>
<accession>A0A327NNC8</accession>
<keyword evidence="2" id="KW-1185">Reference proteome</keyword>